<name>A0A919FJ09_9ACTN</name>
<dbReference type="RefSeq" id="WP_190210380.1">
    <property type="nucleotide sequence ID" value="NZ_BNBO01000007.1"/>
</dbReference>
<organism evidence="2 3">
    <name type="scientific">Kitasatospora indigofera</name>
    <dbReference type="NCBI Taxonomy" id="67307"/>
    <lineage>
        <taxon>Bacteria</taxon>
        <taxon>Bacillati</taxon>
        <taxon>Actinomycetota</taxon>
        <taxon>Actinomycetes</taxon>
        <taxon>Kitasatosporales</taxon>
        <taxon>Streptomycetaceae</taxon>
        <taxon>Kitasatospora</taxon>
    </lineage>
</organism>
<sequence length="156" mass="16866">MGKRELGPYPGLLYAHLTDVQHGGSVKVHTFAVHPLPIARPAKGRTAETLMCGTCRQRLRYTVLSLAGTRARRAAWLTVAIVGLVAAVVFGFQTFALGGDVLEEGRENPLDLFVPLFLGGAVAAVTGLSRWWHEDGVRGPGRLLGMGTHSLRWPRS</sequence>
<gene>
    <name evidence="2" type="ORF">GCM10018781_19090</name>
</gene>
<feature type="transmembrane region" description="Helical" evidence="1">
    <location>
        <begin position="74"/>
        <end position="92"/>
    </location>
</feature>
<reference evidence="2" key="1">
    <citation type="journal article" date="2014" name="Int. J. Syst. Evol. Microbiol.">
        <title>Complete genome sequence of Corynebacterium casei LMG S-19264T (=DSM 44701T), isolated from a smear-ripened cheese.</title>
        <authorList>
            <consortium name="US DOE Joint Genome Institute (JGI-PGF)"/>
            <person name="Walter F."/>
            <person name="Albersmeier A."/>
            <person name="Kalinowski J."/>
            <person name="Ruckert C."/>
        </authorList>
    </citation>
    <scope>NUCLEOTIDE SEQUENCE</scope>
    <source>
        <strain evidence="2">JCM 4646</strain>
    </source>
</reference>
<feature type="transmembrane region" description="Helical" evidence="1">
    <location>
        <begin position="112"/>
        <end position="132"/>
    </location>
</feature>
<evidence type="ECO:0000313" key="3">
    <source>
        <dbReference type="Proteomes" id="UP000617734"/>
    </source>
</evidence>
<evidence type="ECO:0000313" key="2">
    <source>
        <dbReference type="EMBL" id="GHH65983.1"/>
    </source>
</evidence>
<proteinExistence type="predicted"/>
<comment type="caution">
    <text evidence="2">The sequence shown here is derived from an EMBL/GenBank/DDBJ whole genome shotgun (WGS) entry which is preliminary data.</text>
</comment>
<keyword evidence="1" id="KW-1133">Transmembrane helix</keyword>
<dbReference type="EMBL" id="BNBO01000007">
    <property type="protein sequence ID" value="GHH65983.1"/>
    <property type="molecule type" value="Genomic_DNA"/>
</dbReference>
<dbReference type="Proteomes" id="UP000617734">
    <property type="component" value="Unassembled WGS sequence"/>
</dbReference>
<evidence type="ECO:0000256" key="1">
    <source>
        <dbReference type="SAM" id="Phobius"/>
    </source>
</evidence>
<protein>
    <submittedName>
        <fullName evidence="2">Uncharacterized protein</fullName>
    </submittedName>
</protein>
<keyword evidence="1" id="KW-0812">Transmembrane</keyword>
<accession>A0A919FJ09</accession>
<keyword evidence="1" id="KW-0472">Membrane</keyword>
<reference evidence="2" key="2">
    <citation type="submission" date="2020-09" db="EMBL/GenBank/DDBJ databases">
        <authorList>
            <person name="Sun Q."/>
            <person name="Ohkuma M."/>
        </authorList>
    </citation>
    <scope>NUCLEOTIDE SEQUENCE</scope>
    <source>
        <strain evidence="2">JCM 4646</strain>
    </source>
</reference>
<dbReference type="AlphaFoldDB" id="A0A919FJ09"/>
<dbReference type="GeneID" id="95352391"/>
<keyword evidence="3" id="KW-1185">Reference proteome</keyword>